<dbReference type="KEGG" id="hat:RC74_07740"/>
<dbReference type="EMBL" id="CP014327">
    <property type="protein sequence ID" value="AML51165.1"/>
    <property type="molecule type" value="Genomic_DNA"/>
</dbReference>
<feature type="compositionally biased region" description="Basic and acidic residues" evidence="1">
    <location>
        <begin position="1"/>
        <end position="20"/>
    </location>
</feature>
<feature type="region of interest" description="Disordered" evidence="1">
    <location>
        <begin position="1"/>
        <end position="44"/>
    </location>
</feature>
<evidence type="ECO:0000313" key="2">
    <source>
        <dbReference type="EMBL" id="AML51165.1"/>
    </source>
</evidence>
<dbReference type="Proteomes" id="UP000070371">
    <property type="component" value="Chromosome"/>
</dbReference>
<reference evidence="2 3" key="1">
    <citation type="submission" date="2016-02" db="EMBL/GenBank/DDBJ databases">
        <title>Complete genome sequence of Halocynthiibacter arcticus PAMC 20958t from arctic marine sediment.</title>
        <authorList>
            <person name="Lee Y.M."/>
            <person name="Baek K."/>
            <person name="Lee H.K."/>
            <person name="Shin S.C."/>
        </authorList>
    </citation>
    <scope>NUCLEOTIDE SEQUENCE [LARGE SCALE GENOMIC DNA]</scope>
    <source>
        <strain evidence="2">PAMC 20958</strain>
    </source>
</reference>
<feature type="region of interest" description="Disordered" evidence="1">
    <location>
        <begin position="63"/>
        <end position="84"/>
    </location>
</feature>
<evidence type="ECO:0000313" key="3">
    <source>
        <dbReference type="Proteomes" id="UP000070371"/>
    </source>
</evidence>
<name>A0A126UZM6_9RHOB</name>
<gene>
    <name evidence="2" type="ORF">RC74_07740</name>
</gene>
<dbReference type="AlphaFoldDB" id="A0A126UZM6"/>
<sequence length="84" mass="10025">MRLGDEMRGDRGRKEQKQRDQQLMQREMPFDQNRMQDRRQKHAANTQCCGLGGRMKARHWIGQFDQTNRANKAKDAAHNQKERD</sequence>
<evidence type="ECO:0000256" key="1">
    <source>
        <dbReference type="SAM" id="MobiDB-lite"/>
    </source>
</evidence>
<feature type="compositionally biased region" description="Basic and acidic residues" evidence="1">
    <location>
        <begin position="72"/>
        <end position="84"/>
    </location>
</feature>
<keyword evidence="3" id="KW-1185">Reference proteome</keyword>
<organism evidence="2 3">
    <name type="scientific">Falsihalocynthiibacter arcticus</name>
    <dbReference type="NCBI Taxonomy" id="1579316"/>
    <lineage>
        <taxon>Bacteria</taxon>
        <taxon>Pseudomonadati</taxon>
        <taxon>Pseudomonadota</taxon>
        <taxon>Alphaproteobacteria</taxon>
        <taxon>Rhodobacterales</taxon>
        <taxon>Roseobacteraceae</taxon>
        <taxon>Falsihalocynthiibacter</taxon>
    </lineage>
</organism>
<proteinExistence type="predicted"/>
<accession>A0A126UZM6</accession>
<protein>
    <submittedName>
        <fullName evidence="2">Uncharacterized protein</fullName>
    </submittedName>
</protein>
<dbReference type="STRING" id="1579316.RC74_07740"/>